<feature type="compositionally biased region" description="Low complexity" evidence="1">
    <location>
        <begin position="338"/>
        <end position="349"/>
    </location>
</feature>
<dbReference type="OrthoDB" id="286233at2759"/>
<gene>
    <name evidence="2" type="ORF">Plil01_000486900</name>
</gene>
<proteinExistence type="predicted"/>
<keyword evidence="3" id="KW-1185">Reference proteome</keyword>
<feature type="region of interest" description="Disordered" evidence="1">
    <location>
        <begin position="325"/>
        <end position="400"/>
    </location>
</feature>
<organism evidence="2 3">
    <name type="scientific">Phytophthora lilii</name>
    <dbReference type="NCBI Taxonomy" id="2077276"/>
    <lineage>
        <taxon>Eukaryota</taxon>
        <taxon>Sar</taxon>
        <taxon>Stramenopiles</taxon>
        <taxon>Oomycota</taxon>
        <taxon>Peronosporomycetes</taxon>
        <taxon>Peronosporales</taxon>
        <taxon>Peronosporaceae</taxon>
        <taxon>Phytophthora</taxon>
    </lineage>
</organism>
<dbReference type="Gene3D" id="1.25.40.10">
    <property type="entry name" value="Tetratricopeptide repeat domain"/>
    <property type="match status" value="3"/>
</dbReference>
<dbReference type="SMART" id="SM00028">
    <property type="entry name" value="TPR"/>
    <property type="match status" value="5"/>
</dbReference>
<protein>
    <submittedName>
        <fullName evidence="2">Unnamed protein product</fullName>
    </submittedName>
</protein>
<reference evidence="2" key="1">
    <citation type="submission" date="2023-04" db="EMBL/GenBank/DDBJ databases">
        <title>Phytophthora lilii NBRC 32176.</title>
        <authorList>
            <person name="Ichikawa N."/>
            <person name="Sato H."/>
            <person name="Tonouchi N."/>
        </authorList>
    </citation>
    <scope>NUCLEOTIDE SEQUENCE</scope>
    <source>
        <strain evidence="2">NBRC 32176</strain>
    </source>
</reference>
<dbReference type="AlphaFoldDB" id="A0A9W6WRG9"/>
<dbReference type="Proteomes" id="UP001165083">
    <property type="component" value="Unassembled WGS sequence"/>
</dbReference>
<feature type="compositionally biased region" description="Basic and acidic residues" evidence="1">
    <location>
        <begin position="766"/>
        <end position="780"/>
    </location>
</feature>
<dbReference type="EMBL" id="BSXW01000203">
    <property type="protein sequence ID" value="GMF14657.1"/>
    <property type="molecule type" value="Genomic_DNA"/>
</dbReference>
<sequence>MERARLRRRRQQFQTQFEVQSRGLRDALAAQLSDGANGSKGASVHTQLVLKLQYQLGELCAGDDEFGLASMYFQQVLTGIEATRPNTEPVKASSEEVAELAALRTNTLNWLAVAHFRSGNQNEAMDYLLQAKKHARSDSTSDNAASPQVDKSLTANYAIFLHSKGNIADAENAAQLVVNEGELDPNEESEDDSRARSTAYMRMGFRHQHFLWTQIHTNNSCYDSIHAVLASIFKSRGNSEGASKFAERAVDLADRVRDARLISRAHNNLGIYCLEQGNVERAFSLFTSAYRATQQTKDFKQQSTVKYHLGIALSYLGRNLNGKQEISDDEEDEDGLEEAQPNQEQPQPNVSDVSESAENEPDTSSSLNDENGTEPTTETIAPTSTAAAITPPPPSKTPKDLFLESEKLTGALPEPDNSLRVLAQSCRGEEEYYAGEFHTAEAEFAIALGQLKDFSGIDLEDNKTQDAIAETSTPSLDVAIDTVAEEEVNLPPIEPELAKLHGLLFSYTGCTQLVEGKFALAEQSHKRDLALALRQEDLHAQHRALRNLAIVYNATQRYVEAIPLWREALELAVVLDFKGEQLMAYSGLGSALRELLMLESPDAVEAAGLSSGSGPMQPLQVFLKQRALAEQVGDLHQQILAQRHIVSVYESPISKPQSESEATEVLERRLSECDTLVRLCEKYENLQYRADAYRSLANALTSQLTRLRARANGDGTSAPHYGLANAIAVLSQKRNSVCASYQEANVALSTAAALMFQDVYEEGMDDEVKMAKPKPEERHPRPPLTRLEILQRR</sequence>
<evidence type="ECO:0000313" key="2">
    <source>
        <dbReference type="EMBL" id="GMF14657.1"/>
    </source>
</evidence>
<dbReference type="PANTHER" id="PTHR10098">
    <property type="entry name" value="RAPSYN-RELATED"/>
    <property type="match status" value="1"/>
</dbReference>
<evidence type="ECO:0000256" key="1">
    <source>
        <dbReference type="SAM" id="MobiDB-lite"/>
    </source>
</evidence>
<accession>A0A9W6WRG9</accession>
<name>A0A9W6WRG9_9STRA</name>
<dbReference type="SUPFAM" id="SSF48452">
    <property type="entry name" value="TPR-like"/>
    <property type="match status" value="3"/>
</dbReference>
<feature type="compositionally biased region" description="Low complexity" evidence="1">
    <location>
        <begin position="373"/>
        <end position="389"/>
    </location>
</feature>
<dbReference type="InterPro" id="IPR011990">
    <property type="entry name" value="TPR-like_helical_dom_sf"/>
</dbReference>
<feature type="region of interest" description="Disordered" evidence="1">
    <location>
        <begin position="766"/>
        <end position="793"/>
    </location>
</feature>
<dbReference type="PANTHER" id="PTHR10098:SF108">
    <property type="entry name" value="TETRATRICOPEPTIDE REPEAT PROTEIN 28"/>
    <property type="match status" value="1"/>
</dbReference>
<dbReference type="InterPro" id="IPR019734">
    <property type="entry name" value="TPR_rpt"/>
</dbReference>
<comment type="caution">
    <text evidence="2">The sequence shown here is derived from an EMBL/GenBank/DDBJ whole genome shotgun (WGS) entry which is preliminary data.</text>
</comment>
<evidence type="ECO:0000313" key="3">
    <source>
        <dbReference type="Proteomes" id="UP001165083"/>
    </source>
</evidence>
<feature type="compositionally biased region" description="Acidic residues" evidence="1">
    <location>
        <begin position="327"/>
        <end position="337"/>
    </location>
</feature>